<reference evidence="1" key="1">
    <citation type="submission" date="2021-11" db="EMBL/GenBank/DDBJ databases">
        <authorList>
            <person name="Rong C."/>
            <person name="Yang Y."/>
            <person name="Li S."/>
            <person name="Zhou K."/>
            <person name="Xu Y."/>
            <person name="Zhang R."/>
            <person name="Zhang Y."/>
        </authorList>
    </citation>
    <scope>NUCLEOTIDE SEQUENCE</scope>
</reference>
<keyword evidence="2" id="KW-1185">Reference proteome</keyword>
<sequence length="227" mass="25890">MNLDYIFPTPIWWVDLDIDIAKMQEICYGIAESMPSKSRSNRGQMNYQSPDFFGEEIIKGEDDDDEFAKLLKQIKQSANEAFDTFESQVTTLEFANVWVNINNNGGYNEIHTHPGSLMSGAFYVKTPSEDAGDPGRICFHRNAMEAYVIHSLGLAEDLSTAETPHTYATWTYPPKEGRLILFPSWIPHGVRENETNEDRISISFNLIPNRNKRDLHSIIKSHDRKGS</sequence>
<accession>A0AC61TSP2</accession>
<name>A0AC61TSP2_9CAUD</name>
<dbReference type="EMBL" id="OL473597">
    <property type="protein sequence ID" value="UNH61161.1"/>
    <property type="molecule type" value="Genomic_DNA"/>
</dbReference>
<evidence type="ECO:0000313" key="1">
    <source>
        <dbReference type="EMBL" id="UNH61161.1"/>
    </source>
</evidence>
<evidence type="ECO:0000313" key="2">
    <source>
        <dbReference type="Proteomes" id="UP000829362"/>
    </source>
</evidence>
<dbReference type="Proteomes" id="UP000829362">
    <property type="component" value="Segment"/>
</dbReference>
<proteinExistence type="predicted"/>
<protein>
    <submittedName>
        <fullName evidence="1">2OG-Fe(II) oxygenase</fullName>
    </submittedName>
</protein>
<gene>
    <name evidence="1" type="ORF">SSZBM1_44</name>
</gene>
<organism evidence="1 2">
    <name type="scientific">Synechococcus phage S-SZBM1</name>
    <dbReference type="NCBI Taxonomy" id="2926475"/>
    <lineage>
        <taxon>Viruses</taxon>
        <taxon>Duplodnaviria</taxon>
        <taxon>Heunggongvirae</taxon>
        <taxon>Uroviricota</taxon>
        <taxon>Caudoviricetes</taxon>
        <taxon>Pantevenvirales</taxon>
        <taxon>Kyanoviridae</taxon>
        <taxon>Shenzhenivirus</taxon>
        <taxon>Shenzhenivirus sszbm1</taxon>
    </lineage>
</organism>